<keyword evidence="3" id="KW-1185">Reference proteome</keyword>
<dbReference type="RefSeq" id="WP_345439172.1">
    <property type="nucleotide sequence ID" value="NZ_BAABKO010000004.1"/>
</dbReference>
<name>A0ABP9AAX8_9MICO</name>
<sequence>MRELPPIPAALGDAFSVADAIAAGVPRQRLLAGDLERPFRGARVREGAILIGAPEPVAGRAPSDAQLEVVDALRRMHSLAPVMPERAFFLGPSAALGWNTPLPAALHGVLYVGTLHPGTPMRRDGLRSVQIMPHLVDVTEHDGFRLTTPASTWATLAPFLSVRDLVVVGDHMVRLERIPGTSRLRRPPLASIDELAAAAAAGRRVGVGKLLDALPHVRTGSASRPETVTRLILLDAGLPEPELNADIFDEDGELVACGDLVYRRARVVVEFEGDGHRERAQFLRDIDRYQRLTEIGWDRVRLTGHHVFRQPAEVVRRVSDALLRAGMHF</sequence>
<organism evidence="2 3">
    <name type="scientific">Microbacterium gilvum</name>
    <dbReference type="NCBI Taxonomy" id="1336204"/>
    <lineage>
        <taxon>Bacteria</taxon>
        <taxon>Bacillati</taxon>
        <taxon>Actinomycetota</taxon>
        <taxon>Actinomycetes</taxon>
        <taxon>Micrococcales</taxon>
        <taxon>Microbacteriaceae</taxon>
        <taxon>Microbacterium</taxon>
    </lineage>
</organism>
<reference evidence="3" key="1">
    <citation type="journal article" date="2019" name="Int. J. Syst. Evol. Microbiol.">
        <title>The Global Catalogue of Microorganisms (GCM) 10K type strain sequencing project: providing services to taxonomists for standard genome sequencing and annotation.</title>
        <authorList>
            <consortium name="The Broad Institute Genomics Platform"/>
            <consortium name="The Broad Institute Genome Sequencing Center for Infectious Disease"/>
            <person name="Wu L."/>
            <person name="Ma J."/>
        </authorList>
    </citation>
    <scope>NUCLEOTIDE SEQUENCE [LARGE SCALE GENOMIC DNA]</scope>
    <source>
        <strain evidence="3">JCM 18537</strain>
    </source>
</reference>
<feature type="domain" description="DUF559" evidence="1">
    <location>
        <begin position="259"/>
        <end position="321"/>
    </location>
</feature>
<proteinExistence type="predicted"/>
<evidence type="ECO:0000313" key="2">
    <source>
        <dbReference type="EMBL" id="GAA4777157.1"/>
    </source>
</evidence>
<evidence type="ECO:0000313" key="3">
    <source>
        <dbReference type="Proteomes" id="UP001501645"/>
    </source>
</evidence>
<dbReference type="EMBL" id="BAABKO010000004">
    <property type="protein sequence ID" value="GAA4777157.1"/>
    <property type="molecule type" value="Genomic_DNA"/>
</dbReference>
<dbReference type="InterPro" id="IPR011335">
    <property type="entry name" value="Restrct_endonuc-II-like"/>
</dbReference>
<protein>
    <recommendedName>
        <fullName evidence="1">DUF559 domain-containing protein</fullName>
    </recommendedName>
</protein>
<gene>
    <name evidence="2" type="ORF">GCM10023351_22370</name>
</gene>
<dbReference type="Proteomes" id="UP001501645">
    <property type="component" value="Unassembled WGS sequence"/>
</dbReference>
<dbReference type="SUPFAM" id="SSF52980">
    <property type="entry name" value="Restriction endonuclease-like"/>
    <property type="match status" value="1"/>
</dbReference>
<accession>A0ABP9AAX8</accession>
<dbReference type="Pfam" id="PF04480">
    <property type="entry name" value="DUF559"/>
    <property type="match status" value="1"/>
</dbReference>
<evidence type="ECO:0000259" key="1">
    <source>
        <dbReference type="Pfam" id="PF04480"/>
    </source>
</evidence>
<dbReference type="InterPro" id="IPR007569">
    <property type="entry name" value="DUF559"/>
</dbReference>
<comment type="caution">
    <text evidence="2">The sequence shown here is derived from an EMBL/GenBank/DDBJ whole genome shotgun (WGS) entry which is preliminary data.</text>
</comment>